<gene>
    <name evidence="5" type="primary">EFM4</name>
    <name evidence="7" type="ORF">K444DRAFT_517005</name>
</gene>
<dbReference type="SUPFAM" id="SSF53335">
    <property type="entry name" value="S-adenosyl-L-methionine-dependent methyltransferases"/>
    <property type="match status" value="1"/>
</dbReference>
<dbReference type="STRING" id="1095630.A0A2J6TTZ7"/>
<evidence type="ECO:0000256" key="5">
    <source>
        <dbReference type="HAMAP-Rule" id="MF_03188"/>
    </source>
</evidence>
<accession>A0A2J6TTZ7</accession>
<protein>
    <recommendedName>
        <fullName evidence="5">Protein-lysine N-methyltransferase EFM4</fullName>
        <ecNumber evidence="5">2.1.1.-</ecNumber>
    </recommendedName>
    <alternativeName>
        <fullName evidence="5">Elongation factor methyltransferase 4</fullName>
    </alternativeName>
</protein>
<reference evidence="7 8" key="1">
    <citation type="submission" date="2016-04" db="EMBL/GenBank/DDBJ databases">
        <title>A degradative enzymes factory behind the ericoid mycorrhizal symbiosis.</title>
        <authorList>
            <consortium name="DOE Joint Genome Institute"/>
            <person name="Martino E."/>
            <person name="Morin E."/>
            <person name="Grelet G."/>
            <person name="Kuo A."/>
            <person name="Kohler A."/>
            <person name="Daghino S."/>
            <person name="Barry K."/>
            <person name="Choi C."/>
            <person name="Cichocki N."/>
            <person name="Clum A."/>
            <person name="Copeland A."/>
            <person name="Hainaut M."/>
            <person name="Haridas S."/>
            <person name="Labutti K."/>
            <person name="Lindquist E."/>
            <person name="Lipzen A."/>
            <person name="Khouja H.-R."/>
            <person name="Murat C."/>
            <person name="Ohm R."/>
            <person name="Olson A."/>
            <person name="Spatafora J."/>
            <person name="Veneault-Fourrey C."/>
            <person name="Henrissat B."/>
            <person name="Grigoriev I."/>
            <person name="Martin F."/>
            <person name="Perotto S."/>
        </authorList>
    </citation>
    <scope>NUCLEOTIDE SEQUENCE [LARGE SCALE GENOMIC DNA]</scope>
    <source>
        <strain evidence="7 8">E</strain>
    </source>
</reference>
<evidence type="ECO:0000256" key="4">
    <source>
        <dbReference type="ARBA" id="ARBA00022691"/>
    </source>
</evidence>
<dbReference type="CDD" id="cd02440">
    <property type="entry name" value="AdoMet_MTases"/>
    <property type="match status" value="1"/>
</dbReference>
<dbReference type="GO" id="GO:0032259">
    <property type="term" value="P:methylation"/>
    <property type="evidence" value="ECO:0007669"/>
    <property type="project" value="UniProtKB-KW"/>
</dbReference>
<keyword evidence="1 5" id="KW-0963">Cytoplasm</keyword>
<keyword evidence="2 5" id="KW-0489">Methyltransferase</keyword>
<dbReference type="InterPro" id="IPR025714">
    <property type="entry name" value="Methyltranfer_dom"/>
</dbReference>
<dbReference type="GO" id="GO:0016279">
    <property type="term" value="F:protein-lysine N-methyltransferase activity"/>
    <property type="evidence" value="ECO:0007669"/>
    <property type="project" value="UniProtKB-UniRule"/>
</dbReference>
<dbReference type="HAMAP" id="MF_03188">
    <property type="entry name" value="Methyltr_EFM4"/>
    <property type="match status" value="1"/>
</dbReference>
<dbReference type="AlphaFoldDB" id="A0A2J6TTZ7"/>
<name>A0A2J6TTZ7_9HELO</name>
<dbReference type="InParanoid" id="A0A2J6TTZ7"/>
<dbReference type="PANTHER" id="PTHR12843:SF5">
    <property type="entry name" value="EEF1A LYSINE METHYLTRANSFERASE 2"/>
    <property type="match status" value="1"/>
</dbReference>
<organism evidence="7 8">
    <name type="scientific">Hyaloscypha bicolor E</name>
    <dbReference type="NCBI Taxonomy" id="1095630"/>
    <lineage>
        <taxon>Eukaryota</taxon>
        <taxon>Fungi</taxon>
        <taxon>Dikarya</taxon>
        <taxon>Ascomycota</taxon>
        <taxon>Pezizomycotina</taxon>
        <taxon>Leotiomycetes</taxon>
        <taxon>Helotiales</taxon>
        <taxon>Hyaloscyphaceae</taxon>
        <taxon>Hyaloscypha</taxon>
        <taxon>Hyaloscypha bicolor</taxon>
    </lineage>
</organism>
<evidence type="ECO:0000259" key="6">
    <source>
        <dbReference type="Pfam" id="PF13847"/>
    </source>
</evidence>
<evidence type="ECO:0000256" key="3">
    <source>
        <dbReference type="ARBA" id="ARBA00022679"/>
    </source>
</evidence>
<keyword evidence="3 5" id="KW-0808">Transferase</keyword>
<keyword evidence="4 5" id="KW-0949">S-adenosyl-L-methionine</keyword>
<dbReference type="Gene3D" id="3.40.50.150">
    <property type="entry name" value="Vaccinia Virus protein VP39"/>
    <property type="match status" value="1"/>
</dbReference>
<dbReference type="GO" id="GO:0016192">
    <property type="term" value="P:vesicle-mediated transport"/>
    <property type="evidence" value="ECO:0007669"/>
    <property type="project" value="UniProtKB-UniRule"/>
</dbReference>
<dbReference type="Proteomes" id="UP000235371">
    <property type="component" value="Unassembled WGS sequence"/>
</dbReference>
<comment type="subcellular location">
    <subcellularLocation>
        <location evidence="5">Cytoplasm</location>
    </subcellularLocation>
</comment>
<dbReference type="EC" id="2.1.1.-" evidence="5"/>
<dbReference type="Pfam" id="PF13847">
    <property type="entry name" value="Methyltransf_31"/>
    <property type="match status" value="1"/>
</dbReference>
<evidence type="ECO:0000256" key="1">
    <source>
        <dbReference type="ARBA" id="ARBA00022490"/>
    </source>
</evidence>
<comment type="similarity">
    <text evidence="5">Belongs to the class I-like SAM-binding methyltransferase superfamily. EFM4 family.</text>
</comment>
<keyword evidence="5" id="KW-0813">Transport</keyword>
<dbReference type="GO" id="GO:0005737">
    <property type="term" value="C:cytoplasm"/>
    <property type="evidence" value="ECO:0007669"/>
    <property type="project" value="UniProtKB-SubCell"/>
</dbReference>
<evidence type="ECO:0000256" key="2">
    <source>
        <dbReference type="ARBA" id="ARBA00022603"/>
    </source>
</evidence>
<dbReference type="InterPro" id="IPR026635">
    <property type="entry name" value="Efm4/METTL10"/>
</dbReference>
<evidence type="ECO:0000313" key="7">
    <source>
        <dbReference type="EMBL" id="PMD66485.1"/>
    </source>
</evidence>
<proteinExistence type="inferred from homology"/>
<keyword evidence="8" id="KW-1185">Reference proteome</keyword>
<dbReference type="OrthoDB" id="10069295at2759"/>
<feature type="domain" description="Methyltransferase" evidence="6">
    <location>
        <begin position="76"/>
        <end position="227"/>
    </location>
</feature>
<dbReference type="EMBL" id="KZ613743">
    <property type="protein sequence ID" value="PMD66485.1"/>
    <property type="molecule type" value="Genomic_DNA"/>
</dbReference>
<evidence type="ECO:0000313" key="8">
    <source>
        <dbReference type="Proteomes" id="UP000235371"/>
    </source>
</evidence>
<dbReference type="PANTHER" id="PTHR12843">
    <property type="entry name" value="PROTEIN-LYSINE N-METHYLTRANSFERASE METTL10"/>
    <property type="match status" value="1"/>
</dbReference>
<comment type="function">
    <text evidence="5">S-adenosyl-L-methionine-dependent protein-lysine N-methyltransferase that mono- and dimethylates elongation factor 1-alpha at 'Lys-316'. May play a role in intracellular transport.</text>
</comment>
<sequence>MATNSSPKPTHLEPSPLGTKEYWDNLYTAEITNHSLDPSDEGTIWFDDSAAEDKILAFLGEKIVNEGILGGWVTRENCTFLDLGTGNGHFLFRLREGDDEVVDEEEGQGGWGGRMLGVDYSKKSVEFARRIAGDKGVGIGSGEMEVEFKWWDVMSQDPVAAVLEGRNERGWDVVLDKGTFDAISLSEEKDANGRRICEGYKERVVPLIREGGILFVTSCNWTEEELVTWFQGGELEYVDTIKYKSFSFGGRKGQTISSVCFRKHGLR</sequence>
<dbReference type="InterPro" id="IPR029063">
    <property type="entry name" value="SAM-dependent_MTases_sf"/>
</dbReference>
<dbReference type="FunCoup" id="A0A2J6TTZ7">
    <property type="interactions" value="776"/>
</dbReference>